<proteinExistence type="predicted"/>
<name>A0A0E9XPK5_ANGAN</name>
<evidence type="ECO:0000313" key="1">
    <source>
        <dbReference type="EMBL" id="JAI04337.1"/>
    </source>
</evidence>
<protein>
    <submittedName>
        <fullName evidence="1">Uncharacterized protein</fullName>
    </submittedName>
</protein>
<reference evidence="1" key="1">
    <citation type="submission" date="2014-11" db="EMBL/GenBank/DDBJ databases">
        <authorList>
            <person name="Amaro Gonzalez C."/>
        </authorList>
    </citation>
    <scope>NUCLEOTIDE SEQUENCE</scope>
</reference>
<organism evidence="1">
    <name type="scientific">Anguilla anguilla</name>
    <name type="common">European freshwater eel</name>
    <name type="synonym">Muraena anguilla</name>
    <dbReference type="NCBI Taxonomy" id="7936"/>
    <lineage>
        <taxon>Eukaryota</taxon>
        <taxon>Metazoa</taxon>
        <taxon>Chordata</taxon>
        <taxon>Craniata</taxon>
        <taxon>Vertebrata</taxon>
        <taxon>Euteleostomi</taxon>
        <taxon>Actinopterygii</taxon>
        <taxon>Neopterygii</taxon>
        <taxon>Teleostei</taxon>
        <taxon>Anguilliformes</taxon>
        <taxon>Anguillidae</taxon>
        <taxon>Anguilla</taxon>
    </lineage>
</organism>
<dbReference type="AlphaFoldDB" id="A0A0E9XPK5"/>
<sequence>MVAQAISPDQTEPLLHYRHLADALTQRDLHNFLHSTHLYSWLYSEAKQVKYLAHRYNDIVLARNRRLQDRLLTQYITLAPQLRTISYHSTRRLIETHKEWELQPRTK</sequence>
<dbReference type="EMBL" id="GBXM01004241">
    <property type="protein sequence ID" value="JAI04337.1"/>
    <property type="molecule type" value="Transcribed_RNA"/>
</dbReference>
<accession>A0A0E9XPK5</accession>
<reference evidence="1" key="2">
    <citation type="journal article" date="2015" name="Fish Shellfish Immunol.">
        <title>Early steps in the European eel (Anguilla anguilla)-Vibrio vulnificus interaction in the gills: Role of the RtxA13 toxin.</title>
        <authorList>
            <person name="Callol A."/>
            <person name="Pajuelo D."/>
            <person name="Ebbesson L."/>
            <person name="Teles M."/>
            <person name="MacKenzie S."/>
            <person name="Amaro C."/>
        </authorList>
    </citation>
    <scope>NUCLEOTIDE SEQUENCE</scope>
</reference>